<dbReference type="SMART" id="SM00421">
    <property type="entry name" value="HTH_LUXR"/>
    <property type="match status" value="1"/>
</dbReference>
<dbReference type="PRINTS" id="PR00038">
    <property type="entry name" value="HTHLUXR"/>
</dbReference>
<feature type="domain" description="PAS" evidence="3">
    <location>
        <begin position="70"/>
        <end position="140"/>
    </location>
</feature>
<feature type="region of interest" description="Disordered" evidence="1">
    <location>
        <begin position="24"/>
        <end position="64"/>
    </location>
</feature>
<evidence type="ECO:0000259" key="2">
    <source>
        <dbReference type="PROSITE" id="PS50043"/>
    </source>
</evidence>
<dbReference type="Gene3D" id="1.10.10.10">
    <property type="entry name" value="Winged helix-like DNA-binding domain superfamily/Winged helix DNA-binding domain"/>
    <property type="match status" value="1"/>
</dbReference>
<dbReference type="PANTHER" id="PTHR44757">
    <property type="entry name" value="DIGUANYLATE CYCLASE DGCP"/>
    <property type="match status" value="1"/>
</dbReference>
<feature type="domain" description="HTH luxR-type" evidence="2">
    <location>
        <begin position="312"/>
        <end position="377"/>
    </location>
</feature>
<sequence>MRTETTVDDSRLRAPREHLPVYWSDVDDTGPVPERGRAFDAGRPHHESRAPSHAHGPAVEADAPAGTPRRYAAFADLVDLAPAAAFIRDSDGRYLWANHAYAHLYGTVPEEVVGKCIEDFDAPADADQFRTLDQEILDRGTPVRHTIGYRRPDGSAGRAVGHRFPVREGARTCVAGIYVDVTDHLRATVQWQEAEENLQALRDHSGLPCALLSANGRVVEASAAAAELFGISLHELVGRRAHTLLAPEPGLDRLHHRWNTLIARRTRRVETSAVLVDAHGLHRRAQLHLTTIGHTTARARHVWAVVTHQSLAHEARPSLTAAQVRILSLLAEGSSNSGIATSLNLSRQTVDYHLSRLRHLLGAATRPALVARAYVLGILAPRAWPRARPRRHIRSAPSRTTGPPAPWHGRAPGSHVRRGPEGAARSDAVQDHHRDRPLGLGLVLLVRRPRGDHRPPHVRLLVRGRGAGPGGVAVALDLHLHLGVRLQVAVPQGRRVGAPVGGDHQDRVTVRPVDQGSAARFPALAAGGGEDQHRGVLPVVALRAVGLLVAPDMLFAEQHLVSPLRPHAVVRVRCTLHHSVSRETGRSAITGRLNRRARTNAVGTDVVRTAEEASDRRRAQRMLTSMHA</sequence>
<dbReference type="EMBL" id="CP065959">
    <property type="protein sequence ID" value="QQC93570.1"/>
    <property type="molecule type" value="Genomic_DNA"/>
</dbReference>
<dbReference type="CDD" id="cd06170">
    <property type="entry name" value="LuxR_C_like"/>
    <property type="match status" value="1"/>
</dbReference>
<dbReference type="InterPro" id="IPR052155">
    <property type="entry name" value="Biofilm_reg_signaling"/>
</dbReference>
<dbReference type="Gene3D" id="3.30.450.20">
    <property type="entry name" value="PAS domain"/>
    <property type="match status" value="2"/>
</dbReference>
<evidence type="ECO:0000256" key="1">
    <source>
        <dbReference type="SAM" id="MobiDB-lite"/>
    </source>
</evidence>
<name>A0A7T4U1N5_9ACTN</name>
<dbReference type="SUPFAM" id="SSF46894">
    <property type="entry name" value="C-terminal effector domain of the bipartite response regulators"/>
    <property type="match status" value="1"/>
</dbReference>
<dbReference type="InterPro" id="IPR013656">
    <property type="entry name" value="PAS_4"/>
</dbReference>
<protein>
    <submittedName>
        <fullName evidence="4">PAS domain S-box protein</fullName>
    </submittedName>
</protein>
<dbReference type="PANTHER" id="PTHR44757:SF2">
    <property type="entry name" value="BIOFILM ARCHITECTURE MAINTENANCE PROTEIN MBAA"/>
    <property type="match status" value="1"/>
</dbReference>
<feature type="compositionally biased region" description="Basic and acidic residues" evidence="1">
    <location>
        <begin position="34"/>
        <end position="50"/>
    </location>
</feature>
<dbReference type="AlphaFoldDB" id="A0A7T4U1N5"/>
<evidence type="ECO:0000313" key="4">
    <source>
        <dbReference type="EMBL" id="QQC93570.1"/>
    </source>
</evidence>
<reference evidence="4 5" key="1">
    <citation type="submission" date="2020-12" db="EMBL/GenBank/DDBJ databases">
        <title>Identification and biosynthesis of polyene macrolides produced by Streptomyces alfalfae Men-myco-93-63.</title>
        <authorList>
            <person name="Liu D."/>
            <person name="Li Y."/>
            <person name="Liu L."/>
            <person name="Han X."/>
            <person name="Shen F."/>
        </authorList>
    </citation>
    <scope>NUCLEOTIDE SEQUENCE [LARGE SCALE GENOMIC DNA]</scope>
    <source>
        <strain evidence="4 5">Men-myco-93-63</strain>
    </source>
</reference>
<dbReference type="InterPro" id="IPR000792">
    <property type="entry name" value="Tscrpt_reg_LuxR_C"/>
</dbReference>
<dbReference type="InterPro" id="IPR035965">
    <property type="entry name" value="PAS-like_dom_sf"/>
</dbReference>
<evidence type="ECO:0000313" key="5">
    <source>
        <dbReference type="Proteomes" id="UP000596130"/>
    </source>
</evidence>
<dbReference type="SMART" id="SM00091">
    <property type="entry name" value="PAS"/>
    <property type="match status" value="2"/>
</dbReference>
<dbReference type="InterPro" id="IPR016032">
    <property type="entry name" value="Sig_transdc_resp-reg_C-effctor"/>
</dbReference>
<feature type="region of interest" description="Disordered" evidence="1">
    <location>
        <begin position="389"/>
        <end position="432"/>
    </location>
</feature>
<dbReference type="CDD" id="cd00130">
    <property type="entry name" value="PAS"/>
    <property type="match status" value="1"/>
</dbReference>
<dbReference type="PROSITE" id="PS50043">
    <property type="entry name" value="HTH_LUXR_2"/>
    <property type="match status" value="1"/>
</dbReference>
<dbReference type="Pfam" id="PF08448">
    <property type="entry name" value="PAS_4"/>
    <property type="match status" value="2"/>
</dbReference>
<feature type="domain" description="PAS" evidence="3">
    <location>
        <begin position="194"/>
        <end position="248"/>
    </location>
</feature>
<dbReference type="Proteomes" id="UP000596130">
    <property type="component" value="Chromosome"/>
</dbReference>
<dbReference type="Pfam" id="PF00196">
    <property type="entry name" value="GerE"/>
    <property type="match status" value="1"/>
</dbReference>
<dbReference type="GO" id="GO:0003677">
    <property type="term" value="F:DNA binding"/>
    <property type="evidence" value="ECO:0007669"/>
    <property type="project" value="InterPro"/>
</dbReference>
<gene>
    <name evidence="4" type="ORF">I8755_03355</name>
</gene>
<accession>A0A7T4U1N5</accession>
<proteinExistence type="predicted"/>
<dbReference type="GO" id="GO:0006355">
    <property type="term" value="P:regulation of DNA-templated transcription"/>
    <property type="evidence" value="ECO:0007669"/>
    <property type="project" value="InterPro"/>
</dbReference>
<evidence type="ECO:0000259" key="3">
    <source>
        <dbReference type="PROSITE" id="PS50112"/>
    </source>
</evidence>
<dbReference type="SUPFAM" id="SSF55785">
    <property type="entry name" value="PYP-like sensor domain (PAS domain)"/>
    <property type="match status" value="2"/>
</dbReference>
<dbReference type="PROSITE" id="PS50112">
    <property type="entry name" value="PAS"/>
    <property type="match status" value="2"/>
</dbReference>
<dbReference type="InterPro" id="IPR036388">
    <property type="entry name" value="WH-like_DNA-bd_sf"/>
</dbReference>
<dbReference type="InterPro" id="IPR000014">
    <property type="entry name" value="PAS"/>
</dbReference>
<dbReference type="NCBIfam" id="TIGR00229">
    <property type="entry name" value="sensory_box"/>
    <property type="match status" value="2"/>
</dbReference>
<organism evidence="4 5">
    <name type="scientific">Streptomyces alfalfae</name>
    <dbReference type="NCBI Taxonomy" id="1642299"/>
    <lineage>
        <taxon>Bacteria</taxon>
        <taxon>Bacillati</taxon>
        <taxon>Actinomycetota</taxon>
        <taxon>Actinomycetes</taxon>
        <taxon>Kitasatosporales</taxon>
        <taxon>Streptomycetaceae</taxon>
        <taxon>Streptomyces</taxon>
    </lineage>
</organism>